<feature type="region of interest" description="Disordered" evidence="1">
    <location>
        <begin position="213"/>
        <end position="232"/>
    </location>
</feature>
<feature type="compositionally biased region" description="Basic and acidic residues" evidence="1">
    <location>
        <begin position="86"/>
        <end position="97"/>
    </location>
</feature>
<organism evidence="3 4">
    <name type="scientific">Phenylobacterium parvum</name>
    <dbReference type="NCBI Taxonomy" id="2201350"/>
    <lineage>
        <taxon>Bacteria</taxon>
        <taxon>Pseudomonadati</taxon>
        <taxon>Pseudomonadota</taxon>
        <taxon>Alphaproteobacteria</taxon>
        <taxon>Caulobacterales</taxon>
        <taxon>Caulobacteraceae</taxon>
        <taxon>Phenylobacterium</taxon>
    </lineage>
</organism>
<feature type="chain" id="PRO_5016369216" evidence="2">
    <location>
        <begin position="30"/>
        <end position="232"/>
    </location>
</feature>
<sequence>MTGRPQTRVFAAVLLASAALLGPAGLAPAQQAPASQDAGAPPAPAPEAPAPIAPVIEEEAPPAVVEAPPPAVTPPVPASQVAPAEPPERQVAERPVESVKKRERFDVAVLQAVDKVTAETIRFEAPVGQPVRYKSLILTVRACERTAADEPAEDSIAYLTVDSQPRPQAGRPAPGGRQVFRGWIYASSPGLNGPEHPVYDTWLITCRTSAPLRTAGAPITPSTSSAPASRSR</sequence>
<protein>
    <submittedName>
        <fullName evidence="3">DUF2155 domain-containing protein</fullName>
    </submittedName>
</protein>
<keyword evidence="2" id="KW-0732">Signal</keyword>
<feature type="compositionally biased region" description="Pro residues" evidence="1">
    <location>
        <begin position="41"/>
        <end position="52"/>
    </location>
</feature>
<dbReference type="OrthoDB" id="9810376at2"/>
<accession>A0A2Z3HM94</accession>
<keyword evidence="4" id="KW-1185">Reference proteome</keyword>
<evidence type="ECO:0000256" key="2">
    <source>
        <dbReference type="SAM" id="SignalP"/>
    </source>
</evidence>
<dbReference type="Pfam" id="PF09923">
    <property type="entry name" value="DUF2155"/>
    <property type="match status" value="1"/>
</dbReference>
<gene>
    <name evidence="3" type="ORF">HYN04_07430</name>
</gene>
<dbReference type="InterPro" id="IPR019225">
    <property type="entry name" value="DUF2155"/>
</dbReference>
<dbReference type="Proteomes" id="UP000247763">
    <property type="component" value="Chromosome"/>
</dbReference>
<feature type="signal peptide" evidence="2">
    <location>
        <begin position="1"/>
        <end position="29"/>
    </location>
</feature>
<evidence type="ECO:0000256" key="1">
    <source>
        <dbReference type="SAM" id="MobiDB-lite"/>
    </source>
</evidence>
<evidence type="ECO:0000313" key="3">
    <source>
        <dbReference type="EMBL" id="AWM77603.1"/>
    </source>
</evidence>
<dbReference type="AlphaFoldDB" id="A0A2Z3HM94"/>
<name>A0A2Z3HM94_9CAUL</name>
<dbReference type="EMBL" id="CP029479">
    <property type="protein sequence ID" value="AWM77603.1"/>
    <property type="molecule type" value="Genomic_DNA"/>
</dbReference>
<dbReference type="RefSeq" id="WP_110450170.1">
    <property type="nucleotide sequence ID" value="NZ_CP029479.1"/>
</dbReference>
<feature type="compositionally biased region" description="Low complexity" evidence="1">
    <location>
        <begin position="26"/>
        <end position="40"/>
    </location>
</feature>
<dbReference type="KEGG" id="phb:HYN04_07430"/>
<feature type="compositionally biased region" description="Pro residues" evidence="1">
    <location>
        <begin position="67"/>
        <end position="77"/>
    </location>
</feature>
<evidence type="ECO:0000313" key="4">
    <source>
        <dbReference type="Proteomes" id="UP000247763"/>
    </source>
</evidence>
<reference evidence="4" key="1">
    <citation type="submission" date="2018-05" db="EMBL/GenBank/DDBJ databases">
        <title>Genome sequencing of Phenylobacterium sp. HYN0004.</title>
        <authorList>
            <person name="Yi H."/>
            <person name="Baek C."/>
        </authorList>
    </citation>
    <scope>NUCLEOTIDE SEQUENCE [LARGE SCALE GENOMIC DNA]</scope>
    <source>
        <strain evidence="4">HYN0004</strain>
    </source>
</reference>
<feature type="region of interest" description="Disordered" evidence="1">
    <location>
        <begin position="26"/>
        <end position="97"/>
    </location>
</feature>
<proteinExistence type="predicted"/>
<feature type="compositionally biased region" description="Low complexity" evidence="1">
    <location>
        <begin position="220"/>
        <end position="232"/>
    </location>
</feature>